<dbReference type="RefSeq" id="WP_257391605.1">
    <property type="nucleotide sequence ID" value="NZ_CP020814.1"/>
</dbReference>
<dbReference type="EMBL" id="CP020814">
    <property type="protein sequence ID" value="ARK32275.1"/>
    <property type="molecule type" value="Genomic_DNA"/>
</dbReference>
<dbReference type="Proteomes" id="UP000193006">
    <property type="component" value="Chromosome"/>
</dbReference>
<evidence type="ECO:0000313" key="3">
    <source>
        <dbReference type="Proteomes" id="UP000193006"/>
    </source>
</evidence>
<proteinExistence type="predicted"/>
<dbReference type="KEGG" id="bkw:BkAM31D_21790"/>
<feature type="region of interest" description="Disordered" evidence="1">
    <location>
        <begin position="1"/>
        <end position="41"/>
    </location>
</feature>
<gene>
    <name evidence="2" type="ORF">BkAM31D_21790</name>
</gene>
<name>A0A1X9MFP5_9BACI</name>
<organism evidence="2 3">
    <name type="scientific">Halalkalibacter krulwichiae</name>
    <dbReference type="NCBI Taxonomy" id="199441"/>
    <lineage>
        <taxon>Bacteria</taxon>
        <taxon>Bacillati</taxon>
        <taxon>Bacillota</taxon>
        <taxon>Bacilli</taxon>
        <taxon>Bacillales</taxon>
        <taxon>Bacillaceae</taxon>
        <taxon>Halalkalibacter</taxon>
    </lineage>
</organism>
<feature type="compositionally biased region" description="Polar residues" evidence="1">
    <location>
        <begin position="1"/>
        <end position="29"/>
    </location>
</feature>
<evidence type="ECO:0000313" key="2">
    <source>
        <dbReference type="EMBL" id="ARK32275.1"/>
    </source>
</evidence>
<reference evidence="2 3" key="1">
    <citation type="submission" date="2017-04" db="EMBL/GenBank/DDBJ databases">
        <title>Bacillus krulwichiae AM31D Genome sequencing and assembly.</title>
        <authorList>
            <person name="Krulwich T.A."/>
            <person name="Anastor L."/>
            <person name="Ehrlich R."/>
            <person name="Ehrlich G.D."/>
            <person name="Janto B."/>
        </authorList>
    </citation>
    <scope>NUCLEOTIDE SEQUENCE [LARGE SCALE GENOMIC DNA]</scope>
    <source>
        <strain evidence="2 3">AM31D</strain>
    </source>
</reference>
<evidence type="ECO:0000256" key="1">
    <source>
        <dbReference type="SAM" id="MobiDB-lite"/>
    </source>
</evidence>
<dbReference type="AlphaFoldDB" id="A0A1X9MFP5"/>
<dbReference type="STRING" id="199441.BkAM31D_21790"/>
<protein>
    <submittedName>
        <fullName evidence="2">Uncharacterized protein</fullName>
    </submittedName>
</protein>
<keyword evidence="3" id="KW-1185">Reference proteome</keyword>
<accession>A0A1X9MFP5</accession>
<sequence length="41" mass="5016">MKKQQRNQSNKGRQEQSKQQQPSRDNQQPLPQPKDYEEIEY</sequence>